<evidence type="ECO:0000256" key="8">
    <source>
        <dbReference type="ARBA" id="ARBA00023033"/>
    </source>
</evidence>
<keyword evidence="9 10" id="KW-1015">Disulfide bond</keyword>
<dbReference type="Gene3D" id="2.70.50.70">
    <property type="match status" value="1"/>
</dbReference>
<feature type="signal peptide" evidence="12">
    <location>
        <begin position="1"/>
        <end position="19"/>
    </location>
</feature>
<dbReference type="GO" id="GO:0046872">
    <property type="term" value="F:metal ion binding"/>
    <property type="evidence" value="ECO:0007669"/>
    <property type="project" value="UniProtKB-KW"/>
</dbReference>
<dbReference type="PANTHER" id="PTHR33353">
    <property type="entry name" value="PUTATIVE (AFU_ORTHOLOGUE AFUA_1G12560)-RELATED"/>
    <property type="match status" value="1"/>
</dbReference>
<keyword evidence="4" id="KW-0479">Metal-binding</keyword>
<feature type="compositionally biased region" description="Polar residues" evidence="11">
    <location>
        <begin position="266"/>
        <end position="289"/>
    </location>
</feature>
<dbReference type="GeneID" id="28740520"/>
<evidence type="ECO:0000259" key="13">
    <source>
        <dbReference type="PROSITE" id="PS51164"/>
    </source>
</evidence>
<dbReference type="SUPFAM" id="SSF57180">
    <property type="entry name" value="Cellulose-binding domain"/>
    <property type="match status" value="1"/>
</dbReference>
<evidence type="ECO:0000256" key="12">
    <source>
        <dbReference type="SAM" id="SignalP"/>
    </source>
</evidence>
<organism evidence="14 15">
    <name type="scientific">Cyphellophora attinorum</name>
    <dbReference type="NCBI Taxonomy" id="1664694"/>
    <lineage>
        <taxon>Eukaryota</taxon>
        <taxon>Fungi</taxon>
        <taxon>Dikarya</taxon>
        <taxon>Ascomycota</taxon>
        <taxon>Pezizomycotina</taxon>
        <taxon>Eurotiomycetes</taxon>
        <taxon>Chaetothyriomycetidae</taxon>
        <taxon>Chaetothyriales</taxon>
        <taxon>Cyphellophoraceae</taxon>
        <taxon>Cyphellophora</taxon>
    </lineage>
</organism>
<feature type="domain" description="CBM1" evidence="13">
    <location>
        <begin position="293"/>
        <end position="329"/>
    </location>
</feature>
<evidence type="ECO:0000256" key="9">
    <source>
        <dbReference type="ARBA" id="ARBA00023157"/>
    </source>
</evidence>
<dbReference type="GO" id="GO:0008810">
    <property type="term" value="F:cellulase activity"/>
    <property type="evidence" value="ECO:0007669"/>
    <property type="project" value="UniProtKB-UniRule"/>
</dbReference>
<comment type="function">
    <text evidence="10">Lytic polysaccharide monooxygenase (LMPO) that depolymerizes crystalline and amorphous polysaccharides via the oxidation of scissile alpha- or beta-(1-4)-glycosidic bonds, yielding C1 and/or C4 oxidation products. Catalysis by LPMOs requires the reduction of the active-site copper from Cu(II) to Cu(I) by a reducing agent and H(2)O(2) or O(2) as a cosubstrate.</text>
</comment>
<comment type="caution">
    <text evidence="14">The sequence shown here is derived from an EMBL/GenBank/DDBJ whole genome shotgun (WGS) entry which is preliminary data.</text>
</comment>
<keyword evidence="10" id="KW-0624">Polysaccharide degradation</keyword>
<dbReference type="AlphaFoldDB" id="A0A0N1HYF7"/>
<dbReference type="InterPro" id="IPR035971">
    <property type="entry name" value="CBD_sf"/>
</dbReference>
<dbReference type="PROSITE" id="PS51164">
    <property type="entry name" value="CBM1_2"/>
    <property type="match status" value="1"/>
</dbReference>
<sequence>MKTFTALSALLTATGLAQAHYTFDRLAVNGQTVGSSWEYIRENTRQEKYMPTKFKNTIGNVTPNDNDFRCNEGSFTNAGKTKVYEVAPGDELSMILAYGAKMEHPGPAQIYMSKAPGSVTSYQGEGDWFKIKEEIVCGSTADGLQDTDWCTWGKDRLTFSIPQGTPAGEYLVRAEHVGLHRAHVDETEFYYACAQVKVTGNGSGTPSPVVKFPGAYKATDPGISFSIWNNKPNYPYNIGPAVWAGGASTGGTTPAISVPASGSAPAPTTLQTSTRPATSSVQPAPTNGGSAPAAAAKWQQCGGQGFTGPTTCQSGSTCKVQNPWYSQCL</sequence>
<keyword evidence="6" id="KW-0560">Oxidoreductase</keyword>
<keyword evidence="15" id="KW-1185">Reference proteome</keyword>
<dbReference type="STRING" id="1664694.A0A0N1HYF7"/>
<dbReference type="PROSITE" id="PS00562">
    <property type="entry name" value="CBM1_1"/>
    <property type="match status" value="1"/>
</dbReference>
<evidence type="ECO:0000256" key="5">
    <source>
        <dbReference type="ARBA" id="ARBA00022729"/>
    </source>
</evidence>
<evidence type="ECO:0000256" key="6">
    <source>
        <dbReference type="ARBA" id="ARBA00023002"/>
    </source>
</evidence>
<gene>
    <name evidence="14" type="ORF">AB675_821</name>
</gene>
<comment type="subcellular location">
    <subcellularLocation>
        <location evidence="2 10">Secreted</location>
    </subcellularLocation>
</comment>
<comment type="domain">
    <text evidence="10">Has a modular structure: an endo-beta-1,4-glucanase catalytic module at the N-terminus, a linker rich in serines and threonines, and a C-terminal carbohydrate-binding module (CBM).</text>
</comment>
<dbReference type="InterPro" id="IPR000254">
    <property type="entry name" value="CBD"/>
</dbReference>
<evidence type="ECO:0000256" key="1">
    <source>
        <dbReference type="ARBA" id="ARBA00001973"/>
    </source>
</evidence>
<reference evidence="14 15" key="1">
    <citation type="submission" date="2015-06" db="EMBL/GenBank/DDBJ databases">
        <title>Draft genome of the ant-associated black yeast Phialophora attae CBS 131958.</title>
        <authorList>
            <person name="Moreno L.F."/>
            <person name="Stielow B.J."/>
            <person name="de Hoog S."/>
            <person name="Vicente V.A."/>
            <person name="Weiss V.A."/>
            <person name="de Vries M."/>
            <person name="Cruz L.M."/>
            <person name="Souza E.M."/>
        </authorList>
    </citation>
    <scope>NUCLEOTIDE SEQUENCE [LARGE SCALE GENOMIC DNA]</scope>
    <source>
        <strain evidence="14 15">CBS 131958</strain>
    </source>
</reference>
<dbReference type="CDD" id="cd21175">
    <property type="entry name" value="LPMO_AA9"/>
    <property type="match status" value="1"/>
</dbReference>
<dbReference type="GO" id="GO:0030248">
    <property type="term" value="F:cellulose binding"/>
    <property type="evidence" value="ECO:0007669"/>
    <property type="project" value="UniProtKB-UniRule"/>
</dbReference>
<dbReference type="InterPro" id="IPR005103">
    <property type="entry name" value="AA9_LPMO"/>
</dbReference>
<dbReference type="Pfam" id="PF00734">
    <property type="entry name" value="CBM_1"/>
    <property type="match status" value="1"/>
</dbReference>
<keyword evidence="8" id="KW-0503">Monooxygenase</keyword>
<keyword evidence="5 12" id="KW-0732">Signal</keyword>
<dbReference type="GO" id="GO:0005576">
    <property type="term" value="C:extracellular region"/>
    <property type="evidence" value="ECO:0007669"/>
    <property type="project" value="UniProtKB-SubCell"/>
</dbReference>
<dbReference type="RefSeq" id="XP_018005819.1">
    <property type="nucleotide sequence ID" value="XM_018148650.1"/>
</dbReference>
<dbReference type="EC" id="1.14.99.56" evidence="10"/>
<dbReference type="EMBL" id="LFJN01000001">
    <property type="protein sequence ID" value="KPI45856.1"/>
    <property type="molecule type" value="Genomic_DNA"/>
</dbReference>
<dbReference type="GO" id="GO:0004497">
    <property type="term" value="F:monooxygenase activity"/>
    <property type="evidence" value="ECO:0007669"/>
    <property type="project" value="UniProtKB-KW"/>
</dbReference>
<comment type="cofactor">
    <cofactor evidence="1">
        <name>Cu(2+)</name>
        <dbReference type="ChEBI" id="CHEBI:29036"/>
    </cofactor>
</comment>
<evidence type="ECO:0000256" key="7">
    <source>
        <dbReference type="ARBA" id="ARBA00023008"/>
    </source>
</evidence>
<feature type="region of interest" description="Disordered" evidence="11">
    <location>
        <begin position="254"/>
        <end position="293"/>
    </location>
</feature>
<dbReference type="VEuPathDB" id="FungiDB:AB675_821"/>
<dbReference type="InterPro" id="IPR049892">
    <property type="entry name" value="AA9"/>
</dbReference>
<dbReference type="PANTHER" id="PTHR33353:SF2">
    <property type="entry name" value="ENDO-BETA-1,4-GLUCANASE D"/>
    <property type="match status" value="1"/>
</dbReference>
<evidence type="ECO:0000256" key="11">
    <source>
        <dbReference type="SAM" id="MobiDB-lite"/>
    </source>
</evidence>
<evidence type="ECO:0000256" key="10">
    <source>
        <dbReference type="RuleBase" id="RU368122"/>
    </source>
</evidence>
<dbReference type="GO" id="GO:0030245">
    <property type="term" value="P:cellulose catabolic process"/>
    <property type="evidence" value="ECO:0007669"/>
    <property type="project" value="UniProtKB-UniRule"/>
</dbReference>
<accession>A0A0N1HYF7</accession>
<evidence type="ECO:0000256" key="2">
    <source>
        <dbReference type="ARBA" id="ARBA00004613"/>
    </source>
</evidence>
<keyword evidence="10" id="KW-0136">Cellulose degradation</keyword>
<evidence type="ECO:0000313" key="15">
    <source>
        <dbReference type="Proteomes" id="UP000038010"/>
    </source>
</evidence>
<proteinExistence type="predicted"/>
<feature type="chain" id="PRO_5005873686" description="AA9 family lytic polysaccharide monooxygenase" evidence="12">
    <location>
        <begin position="20"/>
        <end position="329"/>
    </location>
</feature>
<name>A0A0N1HYF7_9EURO</name>
<evidence type="ECO:0000313" key="14">
    <source>
        <dbReference type="EMBL" id="KPI45856.1"/>
    </source>
</evidence>
<dbReference type="Proteomes" id="UP000038010">
    <property type="component" value="Unassembled WGS sequence"/>
</dbReference>
<keyword evidence="3 10" id="KW-0964">Secreted</keyword>
<keyword evidence="7" id="KW-0186">Copper</keyword>
<evidence type="ECO:0000256" key="4">
    <source>
        <dbReference type="ARBA" id="ARBA00022723"/>
    </source>
</evidence>
<protein>
    <recommendedName>
        <fullName evidence="10">AA9 family lytic polysaccharide monooxygenase</fullName>
        <ecNumber evidence="10">1.14.99.56</ecNumber>
    </recommendedName>
    <alternativeName>
        <fullName evidence="10">Endo-beta-1,4-glucanase</fullName>
    </alternativeName>
    <alternativeName>
        <fullName evidence="10">Glycosyl hydrolase 61 family protein</fullName>
    </alternativeName>
</protein>
<dbReference type="SMART" id="SM00236">
    <property type="entry name" value="fCBD"/>
    <property type="match status" value="1"/>
</dbReference>
<keyword evidence="10" id="KW-0119">Carbohydrate metabolism</keyword>
<dbReference type="OrthoDB" id="3496539at2759"/>
<comment type="catalytic activity">
    <reaction evidence="10">
        <text>[(1-&gt;4)-beta-D-glucosyl]n+m + reduced acceptor + O2 = 4-dehydro-beta-D-glucosyl-[(1-&gt;4)-beta-D-glucosyl]n-1 + [(1-&gt;4)-beta-D-glucosyl]m + acceptor + H2O.</text>
        <dbReference type="EC" id="1.14.99.56"/>
    </reaction>
</comment>
<evidence type="ECO:0000256" key="3">
    <source>
        <dbReference type="ARBA" id="ARBA00022525"/>
    </source>
</evidence>
<dbReference type="Pfam" id="PF03443">
    <property type="entry name" value="AA9"/>
    <property type="match status" value="1"/>
</dbReference>